<dbReference type="InterPro" id="IPR046347">
    <property type="entry name" value="bZIP_sf"/>
</dbReference>
<evidence type="ECO:0000313" key="3">
    <source>
        <dbReference type="Proteomes" id="UP000190312"/>
    </source>
</evidence>
<feature type="compositionally biased region" description="Low complexity" evidence="1">
    <location>
        <begin position="500"/>
        <end position="516"/>
    </location>
</feature>
<sequence length="769" mass="86369">MAEIPYLFIKSERTIKTTDWYSYLSRSPGTYKNCVVRSITHVKNLRSSVVHEYLQAIIERTDTNERTRLIAERQTEQDQVIIGRWGSSKSSLALPSSRSSGSKGSSSSSSSSSGGGGGELPLPLWSLKFKSGSLNVVDLAEILRNTTDEGGDYNLLNRNCYWFAATAYASVRVFSSIEEPWSFRRWKGQLILFKNAAKPNAERFDQERKNKWEYAPGKPVSKWEFFERAYKETIRLEVDDEEEAKKQIEVSGYDIPTSGLVIAHGLLQEHADEWINNDIDNNTSFSALPEWGSGKPFEDFEIDEVHEKVFDDGNAESYKKVYDRYNQAKPAPKPLPEDSEEISIPEELVVLEPTENQKQKMDQAIEVMHRRKQLRRAQQAYRQRKETTALSLRNQVEVLQTTIEELDRTFRTYHDKVETSDLLCSDTTLRGTLQEICEQFLAIVGASRMNADLGGALPTNGNASNVIIRRRNNRSPQLARRSSPVHMANPEQTYHSFRLSSGHDSSTSTPSTVDSSNPMPYNVDHGTFPLIVSPALLLPSSMTYFQETSFERRLHRACLKNGLPLTFSDRDSIVRRVQAILEAGLEEAPEMWDMPFFLLGGAGTHYPRRDQGGRPILPPNSVPMNKLVSALAHQAAESQSVHTVDEFLAGLGLDGEWFDSYDVEGYLKEKGIALGGDTAFCKVPENIFPTELSPPGTVSINTLDTVQLEHSVQGYIFSGNTDLNGIHPSGHLQPVTQVSYSQGVGETWSDFNTNGSWTFDVNLFVNHLI</sequence>
<comment type="caution">
    <text evidence="2">The sequence shown here is derived from an EMBL/GenBank/DDBJ whole genome shotgun (WGS) entry which is preliminary data.</text>
</comment>
<dbReference type="AlphaFoldDB" id="A0A1S9DT43"/>
<dbReference type="PANTHER" id="PTHR40618">
    <property type="entry name" value="B-ZIP TRANSCRIPTION FACTOR (EUROFUNG)-RELATED"/>
    <property type="match status" value="1"/>
</dbReference>
<dbReference type="OrthoDB" id="545169at2759"/>
<name>A0A1S9DT43_ASPOZ</name>
<protein>
    <recommendedName>
        <fullName evidence="4">BZIP domain-containing protein</fullName>
    </recommendedName>
</protein>
<dbReference type="VEuPathDB" id="FungiDB:AO090166000057"/>
<evidence type="ECO:0000256" key="1">
    <source>
        <dbReference type="SAM" id="MobiDB-lite"/>
    </source>
</evidence>
<dbReference type="GO" id="GO:0003700">
    <property type="term" value="F:DNA-binding transcription factor activity"/>
    <property type="evidence" value="ECO:0007669"/>
    <property type="project" value="InterPro"/>
</dbReference>
<gene>
    <name evidence="2" type="ORF">OAory_01086610</name>
</gene>
<evidence type="ECO:0000313" key="2">
    <source>
        <dbReference type="EMBL" id="OOO12191.1"/>
    </source>
</evidence>
<feature type="compositionally biased region" description="Low complexity" evidence="1">
    <location>
        <begin position="89"/>
        <end position="112"/>
    </location>
</feature>
<dbReference type="CDD" id="cd14688">
    <property type="entry name" value="bZIP_YAP"/>
    <property type="match status" value="1"/>
</dbReference>
<dbReference type="Gene3D" id="1.20.5.170">
    <property type="match status" value="1"/>
</dbReference>
<feature type="region of interest" description="Disordered" evidence="1">
    <location>
        <begin position="89"/>
        <end position="117"/>
    </location>
</feature>
<feature type="region of interest" description="Disordered" evidence="1">
    <location>
        <begin position="496"/>
        <end position="518"/>
    </location>
</feature>
<evidence type="ECO:0008006" key="4">
    <source>
        <dbReference type="Google" id="ProtNLM"/>
    </source>
</evidence>
<accession>A0A1S9DT43</accession>
<proteinExistence type="predicted"/>
<dbReference type="EMBL" id="MKZY01000003">
    <property type="protein sequence ID" value="OOO12191.1"/>
    <property type="molecule type" value="Genomic_DNA"/>
</dbReference>
<dbReference type="PANTHER" id="PTHR40618:SF1">
    <property type="entry name" value="B-ZIP TRANSCRIPTION FACTOR (EUROFUNG)"/>
    <property type="match status" value="1"/>
</dbReference>
<dbReference type="SUPFAM" id="SSF57959">
    <property type="entry name" value="Leucine zipper domain"/>
    <property type="match status" value="1"/>
</dbReference>
<organism evidence="2 3">
    <name type="scientific">Aspergillus oryzae</name>
    <name type="common">Yellow koji mold</name>
    <dbReference type="NCBI Taxonomy" id="5062"/>
    <lineage>
        <taxon>Eukaryota</taxon>
        <taxon>Fungi</taxon>
        <taxon>Dikarya</taxon>
        <taxon>Ascomycota</taxon>
        <taxon>Pezizomycotina</taxon>
        <taxon>Eurotiomycetes</taxon>
        <taxon>Eurotiomycetidae</taxon>
        <taxon>Eurotiales</taxon>
        <taxon>Aspergillaceae</taxon>
        <taxon>Aspergillus</taxon>
        <taxon>Aspergillus subgen. Circumdati</taxon>
    </lineage>
</organism>
<dbReference type="Proteomes" id="UP000190312">
    <property type="component" value="Unassembled WGS sequence"/>
</dbReference>
<reference evidence="2 3" key="1">
    <citation type="submission" date="2016-10" db="EMBL/GenBank/DDBJ databases">
        <title>Genome sequencing of Aspergillus oryzae BCC7051.</title>
        <authorList>
            <person name="Thammarongtham C."/>
            <person name="Vorapreeda T."/>
            <person name="Nookaew I."/>
            <person name="Srisuk T."/>
            <person name="Land M."/>
            <person name="Jeennor S."/>
            <person name="Laoteng K."/>
        </authorList>
    </citation>
    <scope>NUCLEOTIDE SEQUENCE [LARGE SCALE GENOMIC DNA]</scope>
    <source>
        <strain evidence="2 3">BCC7051</strain>
    </source>
</reference>